<dbReference type="OrthoDB" id="8754772at2"/>
<dbReference type="Proteomes" id="UP000032578">
    <property type="component" value="Unassembled WGS sequence"/>
</dbReference>
<dbReference type="PATRIC" id="fig|1435349.4.peg.2588"/>
<proteinExistence type="predicted"/>
<keyword evidence="2" id="KW-1185">Reference proteome</keyword>
<name>A0A0D7W9B3_9FLAO</name>
<protein>
    <recommendedName>
        <fullName evidence="3">SnoaL-like domain-containing protein</fullName>
    </recommendedName>
</protein>
<dbReference type="SUPFAM" id="SSF54427">
    <property type="entry name" value="NTF2-like"/>
    <property type="match status" value="1"/>
</dbReference>
<accession>A0A0D7W9B3</accession>
<dbReference type="STRING" id="1435349.PW52_08015"/>
<dbReference type="Gene3D" id="3.10.450.50">
    <property type="match status" value="1"/>
</dbReference>
<dbReference type="RefSeq" id="WP_044632413.1">
    <property type="nucleotide sequence ID" value="NZ_JTDW01000005.1"/>
</dbReference>
<comment type="caution">
    <text evidence="1">The sequence shown here is derived from an EMBL/GenBank/DDBJ whole genome shotgun (WGS) entry which is preliminary data.</text>
</comment>
<gene>
    <name evidence="1" type="ORF">PW52_08015</name>
</gene>
<sequence length="183" mass="21893">MKKIIFILFIGLSFHSAICQEKKEQSEKKDDKSLNYPEKVRTLDTTVKSLYRVISGEKGEERDWKLFKYLFTSDAKLILTLKDKDGKLYPKYMSPSDYIKSSGDWIVKNGFIEREIHREVHIFGNMAQVFSTYECYESINDEKPFMRGINSIQLFNNEERWYIVNLQWTQENAKYQIPRKYLR</sequence>
<reference evidence="1 2" key="1">
    <citation type="submission" date="2014-11" db="EMBL/GenBank/DDBJ databases">
        <title>Tamlana sedimentorum sp. nov., isolated from shallow sand sediments of the Sea of Japan.</title>
        <authorList>
            <person name="Romanenko L.A."/>
        </authorList>
    </citation>
    <scope>NUCLEOTIDE SEQUENCE [LARGE SCALE GENOMIC DNA]</scope>
    <source>
        <strain evidence="1 2">JCM 19808</strain>
    </source>
</reference>
<evidence type="ECO:0000313" key="1">
    <source>
        <dbReference type="EMBL" id="KJD35679.1"/>
    </source>
</evidence>
<dbReference type="InterPro" id="IPR032710">
    <property type="entry name" value="NTF2-like_dom_sf"/>
</dbReference>
<dbReference type="EMBL" id="JTDW01000005">
    <property type="protein sequence ID" value="KJD35679.1"/>
    <property type="molecule type" value="Genomic_DNA"/>
</dbReference>
<evidence type="ECO:0000313" key="2">
    <source>
        <dbReference type="Proteomes" id="UP000032578"/>
    </source>
</evidence>
<organism evidence="1 2">
    <name type="scientific">Neotamlana sedimentorum</name>
    <dbReference type="NCBI Taxonomy" id="1435349"/>
    <lineage>
        <taxon>Bacteria</taxon>
        <taxon>Pseudomonadati</taxon>
        <taxon>Bacteroidota</taxon>
        <taxon>Flavobacteriia</taxon>
        <taxon>Flavobacteriales</taxon>
        <taxon>Flavobacteriaceae</taxon>
        <taxon>Neotamlana</taxon>
    </lineage>
</organism>
<dbReference type="AlphaFoldDB" id="A0A0D7W9B3"/>
<evidence type="ECO:0008006" key="3">
    <source>
        <dbReference type="Google" id="ProtNLM"/>
    </source>
</evidence>